<sequence>MTATRTAEGWSLLGELPERVVSGCLYDSAGWLGMWETTGIERRVRHGYVHAEGQVLPLYALTSSPFWHGYLAQSAQTRLGSRHVFAGSTYSMYTKRGTFPQALARGAHATAMEWIDAGDADLLIAPNLTDDAAATWEDAVGPPAGRVLLDRTYSCELSGDFDDHLRRLPKKLRQDVRRRLRRADERGLRIDMVEGPEAHGLVPSALPLVVGTTDEHGWPALYDEDTLHALLRAPGALLAVARVADRIAGVFFGFRHDAEVTFLCGGVDYSGLTELSTYVALMYRCLEWGYANGFRRIEWGRDNYRFKERHGLVGTDLWALVYSPDRPPAQDGAPATALADMHRVLAAYIEGRG</sequence>
<dbReference type="Pfam" id="PF13480">
    <property type="entry name" value="Acetyltransf_6"/>
    <property type="match status" value="1"/>
</dbReference>
<evidence type="ECO:0000259" key="1">
    <source>
        <dbReference type="Pfam" id="PF13480"/>
    </source>
</evidence>
<accession>A0A5Q0H4M9</accession>
<keyword evidence="3" id="KW-1185">Reference proteome</keyword>
<dbReference type="KEGG" id="ssyi:EKG83_28250"/>
<protein>
    <submittedName>
        <fullName evidence="2">GNAT family N-acetyltransferase</fullName>
    </submittedName>
</protein>
<dbReference type="SUPFAM" id="SSF55729">
    <property type="entry name" value="Acyl-CoA N-acyltransferases (Nat)"/>
    <property type="match status" value="1"/>
</dbReference>
<dbReference type="EMBL" id="CP034550">
    <property type="protein sequence ID" value="QFZ20770.1"/>
    <property type="molecule type" value="Genomic_DNA"/>
</dbReference>
<keyword evidence="2" id="KW-0808">Transferase</keyword>
<dbReference type="AlphaFoldDB" id="A0A5Q0H4M9"/>
<gene>
    <name evidence="2" type="ORF">EKG83_28250</name>
</gene>
<dbReference type="GO" id="GO:0016740">
    <property type="term" value="F:transferase activity"/>
    <property type="evidence" value="ECO:0007669"/>
    <property type="project" value="UniProtKB-KW"/>
</dbReference>
<organism evidence="2 3">
    <name type="scientific">Saccharothrix syringae</name>
    <name type="common">Nocardiopsis syringae</name>
    <dbReference type="NCBI Taxonomy" id="103733"/>
    <lineage>
        <taxon>Bacteria</taxon>
        <taxon>Bacillati</taxon>
        <taxon>Actinomycetota</taxon>
        <taxon>Actinomycetes</taxon>
        <taxon>Pseudonocardiales</taxon>
        <taxon>Pseudonocardiaceae</taxon>
        <taxon>Saccharothrix</taxon>
    </lineage>
</organism>
<reference evidence="3" key="1">
    <citation type="journal article" date="2021" name="Curr. Microbiol.">
        <title>Complete genome of nocamycin-producing strain Saccharothrix syringae NRRL B-16468 reveals the biosynthetic potential for secondary metabolites.</title>
        <authorList>
            <person name="Mo X."/>
            <person name="Yang S."/>
        </authorList>
    </citation>
    <scope>NUCLEOTIDE SEQUENCE [LARGE SCALE GENOMIC DNA]</scope>
    <source>
        <strain evidence="3">ATCC 51364 / DSM 43886 / JCM 6844 / KCTC 9398 / NBRC 14523 / NRRL B-16468 / INA 2240</strain>
    </source>
</reference>
<evidence type="ECO:0000313" key="3">
    <source>
        <dbReference type="Proteomes" id="UP000325787"/>
    </source>
</evidence>
<feature type="domain" description="BioF2-like acetyltransferase" evidence="1">
    <location>
        <begin position="170"/>
        <end position="308"/>
    </location>
</feature>
<dbReference type="RefSeq" id="WP_033428863.1">
    <property type="nucleotide sequence ID" value="NZ_CP034550.1"/>
</dbReference>
<proteinExistence type="predicted"/>
<dbReference type="OrthoDB" id="4094119at2"/>
<evidence type="ECO:0000313" key="2">
    <source>
        <dbReference type="EMBL" id="QFZ20770.1"/>
    </source>
</evidence>
<name>A0A5Q0H4M9_SACSY</name>
<dbReference type="Gene3D" id="3.40.630.30">
    <property type="match status" value="1"/>
</dbReference>
<dbReference type="InterPro" id="IPR016181">
    <property type="entry name" value="Acyl_CoA_acyltransferase"/>
</dbReference>
<dbReference type="InterPro" id="IPR038740">
    <property type="entry name" value="BioF2-like_GNAT_dom"/>
</dbReference>
<dbReference type="Proteomes" id="UP000325787">
    <property type="component" value="Chromosome"/>
</dbReference>